<dbReference type="Proteomes" id="UP000247586">
    <property type="component" value="Chromosome"/>
</dbReference>
<dbReference type="RefSeq" id="WP_110368836.1">
    <property type="nucleotide sequence ID" value="NZ_BBBA01000007.1"/>
</dbReference>
<reference evidence="1 2" key="1">
    <citation type="submission" date="2018-05" db="EMBL/GenBank/DDBJ databases">
        <title>Complete Genome Sequences of Extremely Thermoacidophilic, Metal-Mobilizing Type-Strain Members of the Archaeal Family Sulfolobaceae: Acidianus brierleyi DSM-1651T, Acidianus sulfidivorans DSM-18786T, Metallosphaera hakonensis DSM-7519T, and Metallosphaera prunae DSM-10039T.</title>
        <authorList>
            <person name="Counts J.A."/>
            <person name="Kelly R.M."/>
        </authorList>
    </citation>
    <scope>NUCLEOTIDE SEQUENCE [LARGE SCALE GENOMIC DNA]</scope>
    <source>
        <strain evidence="1 2">HO1-1</strain>
    </source>
</reference>
<dbReference type="EMBL" id="CP029287">
    <property type="protein sequence ID" value="AWR98744.1"/>
    <property type="molecule type" value="Genomic_DNA"/>
</dbReference>
<proteinExistence type="predicted"/>
<dbReference type="OrthoDB" id="5970at2157"/>
<dbReference type="STRING" id="1293036.GCA_001315825_01462"/>
<sequence length="321" mass="36273">MKSKSLIFFILAIVVISVLAFFNLRIINSPASTGSQIGVNVSNSINLQLYEFAQNSSGYIQFNKSFTYIVMRGNSEFTYDGKPVVIFVGAEWCPYCGSEIWSLIIALDRFGNVSGLKYMESSSTDIYPNVPTFTLENLTYSSNYISVLAYEFQDRNHQPLQSVPQNIYQLWNQLGNQSIPFIDIAGIYYQVGTPLNPGELSQHNWSFVLQSLEGYNDISYQIYSEANLLTAEICLADGGQPAHVCDMKAVVQYENVIRGTGSNFQPQTQYILQGSWLDLSDVTETFSPFSQTQWSYVWSSYTLNTALKSDYRGKNRIHIFP</sequence>
<reference evidence="2" key="2">
    <citation type="submission" date="2020-03" db="EMBL/GenBank/DDBJ databases">
        <title>Complete Genome Sequences of Extremely Thermoacidophilic, Metal-Mobilizing Type-Strain Members of the Archaeal Family Sulfolobaceae: Acidianus brierleyi DSM-1651T, Acidianus sulfidivorans DSM-18786T, Metallosphaera hakonensis DSM-7519T, and Metallosphaera prunae DSM-10039T.</title>
        <authorList>
            <person name="Counts J.A."/>
            <person name="Kelly R.M."/>
        </authorList>
    </citation>
    <scope>NUCLEOTIDE SEQUENCE [LARGE SCALE GENOMIC DNA]</scope>
    <source>
        <strain evidence="2">HO1-1</strain>
    </source>
</reference>
<evidence type="ECO:0000313" key="2">
    <source>
        <dbReference type="Proteomes" id="UP000247586"/>
    </source>
</evidence>
<organism evidence="1 2">
    <name type="scientific">Metallosphaera hakonensis JCM 8857 = DSM 7519</name>
    <dbReference type="NCBI Taxonomy" id="1293036"/>
    <lineage>
        <taxon>Archaea</taxon>
        <taxon>Thermoproteota</taxon>
        <taxon>Thermoprotei</taxon>
        <taxon>Sulfolobales</taxon>
        <taxon>Sulfolobaceae</taxon>
        <taxon>Metallosphaera</taxon>
    </lineage>
</organism>
<keyword evidence="2" id="KW-1185">Reference proteome</keyword>
<evidence type="ECO:0008006" key="3">
    <source>
        <dbReference type="Google" id="ProtNLM"/>
    </source>
</evidence>
<reference evidence="2" key="3">
    <citation type="submission" date="2020-03" db="EMBL/GenBank/DDBJ databases">
        <title>Sequencing and Assembly of Multiple Reported Metal-Biooxidizing Members of the Extremely Thermoacidophilic Archaeal Family Sulfolobaceae.</title>
        <authorList>
            <person name="Counts J.A."/>
            <person name="Kelly R.M."/>
        </authorList>
    </citation>
    <scope>NUCLEOTIDE SEQUENCE [LARGE SCALE GENOMIC DNA]</scope>
    <source>
        <strain evidence="2">HO1-1</strain>
    </source>
</reference>
<dbReference type="Pfam" id="PF06053">
    <property type="entry name" value="DUF929"/>
    <property type="match status" value="1"/>
</dbReference>
<accession>A0A2U9IRW6</accession>
<dbReference type="SUPFAM" id="SSF52833">
    <property type="entry name" value="Thioredoxin-like"/>
    <property type="match status" value="1"/>
</dbReference>
<dbReference type="AlphaFoldDB" id="A0A2U9IRW6"/>
<dbReference type="KEGG" id="mhk:DFR87_02510"/>
<gene>
    <name evidence="1" type="ORF">DFR87_02510</name>
</gene>
<dbReference type="GeneID" id="36834178"/>
<dbReference type="InterPro" id="IPR009272">
    <property type="entry name" value="DUF929"/>
</dbReference>
<protein>
    <recommendedName>
        <fullName evidence="3">DUF929 domain-containing protein</fullName>
    </recommendedName>
</protein>
<name>A0A2U9IRW6_9CREN</name>
<dbReference type="InterPro" id="IPR036249">
    <property type="entry name" value="Thioredoxin-like_sf"/>
</dbReference>
<evidence type="ECO:0000313" key="1">
    <source>
        <dbReference type="EMBL" id="AWR98744.1"/>
    </source>
</evidence>